<feature type="chain" id="PRO_5046113341" evidence="1">
    <location>
        <begin position="24"/>
        <end position="109"/>
    </location>
</feature>
<accession>A0ABT1BI44</accession>
<gene>
    <name evidence="2" type="ORF">M0L44_02485</name>
</gene>
<sequence>MKTSTALVVSSWLCWSCLTPCLAAEPETQSPGVVQKVEHAIERGAEAAASGVQRGVKAAAHGIERAASATAHGVRAAAGGVAHGASAAAHGVDAAASKVQGVVAPASHP</sequence>
<dbReference type="Proteomes" id="UP001204851">
    <property type="component" value="Unassembled WGS sequence"/>
</dbReference>
<organism evidence="2 3">
    <name type="scientific">Ideonella oryzae</name>
    <dbReference type="NCBI Taxonomy" id="2937441"/>
    <lineage>
        <taxon>Bacteria</taxon>
        <taxon>Pseudomonadati</taxon>
        <taxon>Pseudomonadota</taxon>
        <taxon>Betaproteobacteria</taxon>
        <taxon>Burkholderiales</taxon>
        <taxon>Sphaerotilaceae</taxon>
        <taxon>Ideonella</taxon>
    </lineage>
</organism>
<comment type="caution">
    <text evidence="2">The sequence shown here is derived from an EMBL/GenBank/DDBJ whole genome shotgun (WGS) entry which is preliminary data.</text>
</comment>
<proteinExistence type="predicted"/>
<reference evidence="2 3" key="1">
    <citation type="submission" date="2022-06" db="EMBL/GenBank/DDBJ databases">
        <title>Ideonella sp. NS12-5 Genome sequencing and assembly.</title>
        <authorList>
            <person name="Jung Y."/>
        </authorList>
    </citation>
    <scope>NUCLEOTIDE SEQUENCE [LARGE SCALE GENOMIC DNA]</scope>
    <source>
        <strain evidence="2 3">NS12-5</strain>
    </source>
</reference>
<keyword evidence="3" id="KW-1185">Reference proteome</keyword>
<name>A0ABT1BI44_9BURK</name>
<evidence type="ECO:0000313" key="3">
    <source>
        <dbReference type="Proteomes" id="UP001204851"/>
    </source>
</evidence>
<evidence type="ECO:0000313" key="2">
    <source>
        <dbReference type="EMBL" id="MCO5975589.1"/>
    </source>
</evidence>
<dbReference type="RefSeq" id="WP_252768017.1">
    <property type="nucleotide sequence ID" value="NZ_JAMXMC010000001.1"/>
</dbReference>
<protein>
    <submittedName>
        <fullName evidence="2">Uncharacterized protein</fullName>
    </submittedName>
</protein>
<dbReference type="EMBL" id="JAMXMC010000001">
    <property type="protein sequence ID" value="MCO5975589.1"/>
    <property type="molecule type" value="Genomic_DNA"/>
</dbReference>
<evidence type="ECO:0000256" key="1">
    <source>
        <dbReference type="SAM" id="SignalP"/>
    </source>
</evidence>
<feature type="signal peptide" evidence="1">
    <location>
        <begin position="1"/>
        <end position="23"/>
    </location>
</feature>
<keyword evidence="1" id="KW-0732">Signal</keyword>